<dbReference type="RefSeq" id="XP_033394818.1">
    <property type="nucleotide sequence ID" value="XM_033543383.1"/>
</dbReference>
<dbReference type="GeneID" id="54300880"/>
<dbReference type="Gene3D" id="3.30.710.10">
    <property type="entry name" value="Potassium Channel Kv1.1, Chain A"/>
    <property type="match status" value="1"/>
</dbReference>
<feature type="region of interest" description="Disordered" evidence="1">
    <location>
        <begin position="90"/>
        <end position="110"/>
    </location>
</feature>
<dbReference type="Proteomes" id="UP000799438">
    <property type="component" value="Unassembled WGS sequence"/>
</dbReference>
<reference evidence="3" key="1">
    <citation type="journal article" date="2020" name="Stud. Mycol.">
        <title>101 Dothideomycetes genomes: a test case for predicting lifestyles and emergence of pathogens.</title>
        <authorList>
            <person name="Haridas S."/>
            <person name="Albert R."/>
            <person name="Binder M."/>
            <person name="Bloem J."/>
            <person name="Labutti K."/>
            <person name="Salamov A."/>
            <person name="Andreopoulos B."/>
            <person name="Baker S."/>
            <person name="Barry K."/>
            <person name="Bills G."/>
            <person name="Bluhm B."/>
            <person name="Cannon C."/>
            <person name="Castanera R."/>
            <person name="Culley D."/>
            <person name="Daum C."/>
            <person name="Ezra D."/>
            <person name="Gonzalez J."/>
            <person name="Henrissat B."/>
            <person name="Kuo A."/>
            <person name="Liang C."/>
            <person name="Lipzen A."/>
            <person name="Lutzoni F."/>
            <person name="Magnuson J."/>
            <person name="Mondo S."/>
            <person name="Nolan M."/>
            <person name="Ohm R."/>
            <person name="Pangilinan J."/>
            <person name="Park H.-J."/>
            <person name="Ramirez L."/>
            <person name="Alfaro M."/>
            <person name="Sun H."/>
            <person name="Tritt A."/>
            <person name="Yoshinaga Y."/>
            <person name="Zwiers L.-H."/>
            <person name="Turgeon B."/>
            <person name="Goodwin S."/>
            <person name="Spatafora J."/>
            <person name="Crous P."/>
            <person name="Grigoriev I."/>
        </authorList>
    </citation>
    <scope>NUCLEOTIDE SEQUENCE</scope>
    <source>
        <strain evidence="3">CBS 121167</strain>
    </source>
</reference>
<dbReference type="PANTHER" id="PTHR47843">
    <property type="entry name" value="BTB DOMAIN-CONTAINING PROTEIN-RELATED"/>
    <property type="match status" value="1"/>
</dbReference>
<sequence length="370" mass="41960">MDAPNVELLAAFASLYTTGKYSDLTIKSNSRTFAVHKVVICSRSEFFDGACSHPFREAATGIIDLSEDDDETVEHMIHYFYYLDYLSKPKSRRTSRPSSPVVTRSHSRRVAQRPMKFNLALVEDPLLAQAQTATTTETLAQSPMTPPTSAYDRSLDYFKTVESEFPPRDHFRGDVGDDDDSSSSSESEHEESDCDATQPLLVIHAKVYAIAENSKAFRIIFFSHALFTLVYSNYAIHYSYPAIHIAPQEPCALPPQSECFLYFYCIALLQDEASNMSFAYRYGITGLKALAKRKYATQLEEHWSSPEFADSIQEVYEATVDSDRGLRDLVIHAFREHPQLARSKDVEFIVRDTPGIAWELFRLGWGMPVY</sequence>
<proteinExistence type="predicted"/>
<dbReference type="AlphaFoldDB" id="A0A6A6B794"/>
<feature type="domain" description="BTB" evidence="2">
    <location>
        <begin position="22"/>
        <end position="81"/>
    </location>
</feature>
<dbReference type="OrthoDB" id="6359816at2759"/>
<dbReference type="CDD" id="cd18186">
    <property type="entry name" value="BTB_POZ_ZBTB_KLHL-like"/>
    <property type="match status" value="1"/>
</dbReference>
<dbReference type="SUPFAM" id="SSF54695">
    <property type="entry name" value="POZ domain"/>
    <property type="match status" value="1"/>
</dbReference>
<evidence type="ECO:0000313" key="3">
    <source>
        <dbReference type="EMBL" id="KAF2139105.1"/>
    </source>
</evidence>
<organism evidence="3 4">
    <name type="scientific">Aplosporella prunicola CBS 121167</name>
    <dbReference type="NCBI Taxonomy" id="1176127"/>
    <lineage>
        <taxon>Eukaryota</taxon>
        <taxon>Fungi</taxon>
        <taxon>Dikarya</taxon>
        <taxon>Ascomycota</taxon>
        <taxon>Pezizomycotina</taxon>
        <taxon>Dothideomycetes</taxon>
        <taxon>Dothideomycetes incertae sedis</taxon>
        <taxon>Botryosphaeriales</taxon>
        <taxon>Aplosporellaceae</taxon>
        <taxon>Aplosporella</taxon>
    </lineage>
</organism>
<dbReference type="Pfam" id="PF00651">
    <property type="entry name" value="BTB"/>
    <property type="match status" value="1"/>
</dbReference>
<dbReference type="PROSITE" id="PS50097">
    <property type="entry name" value="BTB"/>
    <property type="match status" value="1"/>
</dbReference>
<evidence type="ECO:0000259" key="2">
    <source>
        <dbReference type="PROSITE" id="PS50097"/>
    </source>
</evidence>
<feature type="region of interest" description="Disordered" evidence="1">
    <location>
        <begin position="165"/>
        <end position="195"/>
    </location>
</feature>
<keyword evidence="4" id="KW-1185">Reference proteome</keyword>
<evidence type="ECO:0000313" key="4">
    <source>
        <dbReference type="Proteomes" id="UP000799438"/>
    </source>
</evidence>
<protein>
    <recommendedName>
        <fullName evidence="2">BTB domain-containing protein</fullName>
    </recommendedName>
</protein>
<name>A0A6A6B794_9PEZI</name>
<dbReference type="EMBL" id="ML995494">
    <property type="protein sequence ID" value="KAF2139105.1"/>
    <property type="molecule type" value="Genomic_DNA"/>
</dbReference>
<gene>
    <name evidence="3" type="ORF">K452DRAFT_311047</name>
</gene>
<evidence type="ECO:0000256" key="1">
    <source>
        <dbReference type="SAM" id="MobiDB-lite"/>
    </source>
</evidence>
<dbReference type="InterPro" id="IPR011333">
    <property type="entry name" value="SKP1/BTB/POZ_sf"/>
</dbReference>
<feature type="compositionally biased region" description="Basic and acidic residues" evidence="1">
    <location>
        <begin position="165"/>
        <end position="175"/>
    </location>
</feature>
<dbReference type="InterPro" id="IPR000210">
    <property type="entry name" value="BTB/POZ_dom"/>
</dbReference>
<accession>A0A6A6B794</accession>
<dbReference type="PANTHER" id="PTHR47843:SF5">
    <property type="entry name" value="BTB_POZ DOMAIN PROTEIN"/>
    <property type="match status" value="1"/>
</dbReference>